<dbReference type="PANTHER" id="PTHR31845:SF17">
    <property type="entry name" value="ZN(II)2CYS6 TRANSCRIPTION FACTOR (EUROFUNG)"/>
    <property type="match status" value="1"/>
</dbReference>
<keyword evidence="3" id="KW-0238">DNA-binding</keyword>
<reference evidence="8" key="1">
    <citation type="submission" date="2021-12" db="EMBL/GenBank/DDBJ databases">
        <title>Convergent genome expansion in fungi linked to evolution of root-endophyte symbiosis.</title>
        <authorList>
            <consortium name="DOE Joint Genome Institute"/>
            <person name="Ke Y.-H."/>
            <person name="Bonito G."/>
            <person name="Liao H.-L."/>
            <person name="Looney B."/>
            <person name="Rojas-Flechas A."/>
            <person name="Nash J."/>
            <person name="Hameed K."/>
            <person name="Schadt C."/>
            <person name="Martin F."/>
            <person name="Crous P.W."/>
            <person name="Miettinen O."/>
            <person name="Magnuson J.K."/>
            <person name="Labbe J."/>
            <person name="Jacobson D."/>
            <person name="Doktycz M.J."/>
            <person name="Veneault-Fourrey C."/>
            <person name="Kuo A."/>
            <person name="Mondo S."/>
            <person name="Calhoun S."/>
            <person name="Riley R."/>
            <person name="Ohm R."/>
            <person name="LaButti K."/>
            <person name="Andreopoulos B."/>
            <person name="Pangilinan J."/>
            <person name="Nolan M."/>
            <person name="Tritt A."/>
            <person name="Clum A."/>
            <person name="Lipzen A."/>
            <person name="Daum C."/>
            <person name="Barry K."/>
            <person name="Grigoriev I.V."/>
            <person name="Vilgalys R."/>
        </authorList>
    </citation>
    <scope>NUCLEOTIDE SEQUENCE</scope>
    <source>
        <strain evidence="8">PMI_201</strain>
    </source>
</reference>
<keyword evidence="2" id="KW-0805">Transcription regulation</keyword>
<dbReference type="GO" id="GO:0005634">
    <property type="term" value="C:nucleus"/>
    <property type="evidence" value="ECO:0007669"/>
    <property type="project" value="UniProtKB-SubCell"/>
</dbReference>
<keyword evidence="4" id="KW-0804">Transcription</keyword>
<feature type="region of interest" description="Disordered" evidence="6">
    <location>
        <begin position="663"/>
        <end position="691"/>
    </location>
</feature>
<comment type="subcellular location">
    <subcellularLocation>
        <location evidence="1">Nucleus</location>
    </subcellularLocation>
</comment>
<dbReference type="GO" id="GO:0000981">
    <property type="term" value="F:DNA-binding transcription factor activity, RNA polymerase II-specific"/>
    <property type="evidence" value="ECO:0007669"/>
    <property type="project" value="InterPro"/>
</dbReference>
<dbReference type="GO" id="GO:0008270">
    <property type="term" value="F:zinc ion binding"/>
    <property type="evidence" value="ECO:0007669"/>
    <property type="project" value="InterPro"/>
</dbReference>
<dbReference type="SMART" id="SM00066">
    <property type="entry name" value="GAL4"/>
    <property type="match status" value="1"/>
</dbReference>
<feature type="compositionally biased region" description="Polar residues" evidence="6">
    <location>
        <begin position="141"/>
        <end position="155"/>
    </location>
</feature>
<evidence type="ECO:0000313" key="8">
    <source>
        <dbReference type="EMBL" id="KAH8694273.1"/>
    </source>
</evidence>
<dbReference type="Gene3D" id="4.10.240.10">
    <property type="entry name" value="Zn(2)-C6 fungal-type DNA-binding domain"/>
    <property type="match status" value="1"/>
</dbReference>
<name>A0AAD4KLU6_9EURO</name>
<dbReference type="GeneID" id="70252521"/>
<evidence type="ECO:0000256" key="3">
    <source>
        <dbReference type="ARBA" id="ARBA00023125"/>
    </source>
</evidence>
<dbReference type="InterPro" id="IPR001138">
    <property type="entry name" value="Zn2Cys6_DnaBD"/>
</dbReference>
<dbReference type="EMBL" id="JAJTJA010000009">
    <property type="protein sequence ID" value="KAH8694273.1"/>
    <property type="molecule type" value="Genomic_DNA"/>
</dbReference>
<evidence type="ECO:0000259" key="7">
    <source>
        <dbReference type="PROSITE" id="PS50048"/>
    </source>
</evidence>
<dbReference type="RefSeq" id="XP_046069943.1">
    <property type="nucleotide sequence ID" value="XM_046222234.1"/>
</dbReference>
<dbReference type="SUPFAM" id="SSF57701">
    <property type="entry name" value="Zn2/Cys6 DNA-binding domain"/>
    <property type="match status" value="1"/>
</dbReference>
<dbReference type="InterPro" id="IPR051089">
    <property type="entry name" value="prtT"/>
</dbReference>
<dbReference type="GO" id="GO:0000976">
    <property type="term" value="F:transcription cis-regulatory region binding"/>
    <property type="evidence" value="ECO:0007669"/>
    <property type="project" value="TreeGrafter"/>
</dbReference>
<evidence type="ECO:0000256" key="1">
    <source>
        <dbReference type="ARBA" id="ARBA00004123"/>
    </source>
</evidence>
<evidence type="ECO:0000256" key="6">
    <source>
        <dbReference type="SAM" id="MobiDB-lite"/>
    </source>
</evidence>
<evidence type="ECO:0000256" key="5">
    <source>
        <dbReference type="ARBA" id="ARBA00023242"/>
    </source>
</evidence>
<dbReference type="Proteomes" id="UP001201262">
    <property type="component" value="Unassembled WGS sequence"/>
</dbReference>
<organism evidence="8 9">
    <name type="scientific">Talaromyces proteolyticus</name>
    <dbReference type="NCBI Taxonomy" id="1131652"/>
    <lineage>
        <taxon>Eukaryota</taxon>
        <taxon>Fungi</taxon>
        <taxon>Dikarya</taxon>
        <taxon>Ascomycota</taxon>
        <taxon>Pezizomycotina</taxon>
        <taxon>Eurotiomycetes</taxon>
        <taxon>Eurotiomycetidae</taxon>
        <taxon>Eurotiales</taxon>
        <taxon>Trichocomaceae</taxon>
        <taxon>Talaromyces</taxon>
        <taxon>Talaromyces sect. Bacilispori</taxon>
    </lineage>
</organism>
<dbReference type="PROSITE" id="PS50048">
    <property type="entry name" value="ZN2_CY6_FUNGAL_2"/>
    <property type="match status" value="1"/>
</dbReference>
<protein>
    <recommendedName>
        <fullName evidence="7">Zn(2)-C6 fungal-type domain-containing protein</fullName>
    </recommendedName>
</protein>
<dbReference type="CDD" id="cd12148">
    <property type="entry name" value="fungal_TF_MHR"/>
    <property type="match status" value="1"/>
</dbReference>
<feature type="region of interest" description="Disordered" evidence="6">
    <location>
        <begin position="110"/>
        <end position="157"/>
    </location>
</feature>
<dbReference type="PANTHER" id="PTHR31845">
    <property type="entry name" value="FINGER DOMAIN PROTEIN, PUTATIVE-RELATED"/>
    <property type="match status" value="1"/>
</dbReference>
<feature type="domain" description="Zn(2)-C6 fungal-type" evidence="7">
    <location>
        <begin position="18"/>
        <end position="50"/>
    </location>
</feature>
<dbReference type="CDD" id="cd00067">
    <property type="entry name" value="GAL4"/>
    <property type="match status" value="1"/>
</dbReference>
<dbReference type="Pfam" id="PF00172">
    <property type="entry name" value="Zn_clus"/>
    <property type="match status" value="1"/>
</dbReference>
<sequence>MESVQPDHHQLRAPKQAACTVCHGKKLKCKRAPGQARCERCAQHGTECIVPNHPVGRQKGVKNKRKGVDKALHQIEQAIKKSKIHRSEEAGNEVSKVIVNLQHLLDKAQQQALGRMSSHESASNSRLDDETRSESTDSSEVQTNANNTLTTSTEDSLALDDAENPLQLLARASDLQLLPSSTQNASSLPLQLAGGVAANINLSSRVSDSFFVPVKASPDVSPDLDPVNLGLVTFDEASMLFNFFYDNLSHTRWGFDPAIHTAVFVRAQSAFLFTSILSASALFISSTAALSKRLSSHVKKLAQNVIAHRHRSVEIVLAFMANVPWMDPGKQLGDDDTCLYIAMALNIALDLSLNKVTTLSQTADGRKFARADCLEARRALLMDGFGDVDPQSEWGRRLLRRRERTWIALFVVERGVCLARGRSYSVPVTALLENCDRWHLVDRDIADPRDGQMNSMAVLRRDLDELFRKVRHACDDYRDKKTGMEVARLIQSMIENFYDGWYAIWAKSIGGEFRSLPPYVEILVTHTRLSTYSGVINHPTAPFEVKRFFRSEALSSSLNVMRAAIQGESRLKSMPNNTVIMIAFAACSALSLSLTGAPSRKNRNSNRLAPSVLNLIKETADVLERIGATPSHRNGASVLYGKLMRDLVGRVYNYTADDRSLDPESLHTITPSYTSREKSSNNYAAPESISSPPMPYVPYQGHYSTSLESAGIVASMAETLQFSTMSNDQIVDAVNSVGLSLDDTISDHRGFPLNEMMPWEWFDYLDTTYIN</sequence>
<dbReference type="PROSITE" id="PS00463">
    <property type="entry name" value="ZN2_CY6_FUNGAL_1"/>
    <property type="match status" value="1"/>
</dbReference>
<keyword evidence="9" id="KW-1185">Reference proteome</keyword>
<dbReference type="InterPro" id="IPR036864">
    <property type="entry name" value="Zn2-C6_fun-type_DNA-bd_sf"/>
</dbReference>
<accession>A0AAD4KLU6</accession>
<feature type="compositionally biased region" description="Basic and acidic residues" evidence="6">
    <location>
        <begin position="126"/>
        <end position="135"/>
    </location>
</feature>
<proteinExistence type="predicted"/>
<evidence type="ECO:0000256" key="4">
    <source>
        <dbReference type="ARBA" id="ARBA00023163"/>
    </source>
</evidence>
<dbReference type="AlphaFoldDB" id="A0AAD4KLU6"/>
<gene>
    <name evidence="8" type="ORF">BGW36DRAFT_463828</name>
</gene>
<feature type="compositionally biased region" description="Polar residues" evidence="6">
    <location>
        <begin position="667"/>
        <end position="691"/>
    </location>
</feature>
<evidence type="ECO:0000313" key="9">
    <source>
        <dbReference type="Proteomes" id="UP001201262"/>
    </source>
</evidence>
<evidence type="ECO:0000256" key="2">
    <source>
        <dbReference type="ARBA" id="ARBA00023015"/>
    </source>
</evidence>
<keyword evidence="5" id="KW-0539">Nucleus</keyword>
<comment type="caution">
    <text evidence="8">The sequence shown here is derived from an EMBL/GenBank/DDBJ whole genome shotgun (WGS) entry which is preliminary data.</text>
</comment>